<organism evidence="1 2">
    <name type="scientific">Lacticaseibacillus manihotivorans DSM 13343 = JCM 12514</name>
    <dbReference type="NCBI Taxonomy" id="1423769"/>
    <lineage>
        <taxon>Bacteria</taxon>
        <taxon>Bacillati</taxon>
        <taxon>Bacillota</taxon>
        <taxon>Bacilli</taxon>
        <taxon>Lactobacillales</taxon>
        <taxon>Lactobacillaceae</taxon>
        <taxon>Lacticaseibacillus</taxon>
    </lineage>
</organism>
<protein>
    <submittedName>
        <fullName evidence="1">Uncharacterized protein</fullName>
    </submittedName>
</protein>
<reference evidence="1 2" key="1">
    <citation type="journal article" date="2015" name="Genome Announc.">
        <title>Expanding the biotechnology potential of lactobacilli through comparative genomics of 213 strains and associated genera.</title>
        <authorList>
            <person name="Sun Z."/>
            <person name="Harris H.M."/>
            <person name="McCann A."/>
            <person name="Guo C."/>
            <person name="Argimon S."/>
            <person name="Zhang W."/>
            <person name="Yang X."/>
            <person name="Jeffery I.B."/>
            <person name="Cooney J.C."/>
            <person name="Kagawa T.F."/>
            <person name="Liu W."/>
            <person name="Song Y."/>
            <person name="Salvetti E."/>
            <person name="Wrobel A."/>
            <person name="Rasinkangas P."/>
            <person name="Parkhill J."/>
            <person name="Rea M.C."/>
            <person name="O'Sullivan O."/>
            <person name="Ritari J."/>
            <person name="Douillard F.P."/>
            <person name="Paul Ross R."/>
            <person name="Yang R."/>
            <person name="Briner A.E."/>
            <person name="Felis G.E."/>
            <person name="de Vos W.M."/>
            <person name="Barrangou R."/>
            <person name="Klaenhammer T.R."/>
            <person name="Caufield P.W."/>
            <person name="Cui Y."/>
            <person name="Zhang H."/>
            <person name="O'Toole P.W."/>
        </authorList>
    </citation>
    <scope>NUCLEOTIDE SEQUENCE [LARGE SCALE GENOMIC DNA]</scope>
    <source>
        <strain evidence="1 2">DSM 13343</strain>
    </source>
</reference>
<sequence>MVEAVTTYVQNLHEYSKIEAGMIEALIEYAPVQTGLTWITPVYQAVMKAPQAATQLQVKRLIAYCGVVANAAVLAPDLEVMDQVVDWMSELKQLIPEDPIVAYNCRVVEALYDEQLTPNSETKAQLVAVVKAVKYIDPPHYYTEFSQYMIAQGWLTVEDFACAKS</sequence>
<proteinExistence type="predicted"/>
<name>A0A0R1QFZ1_9LACO</name>
<gene>
    <name evidence="1" type="ORF">FD01_GL001570</name>
</gene>
<accession>A0A0R1QFZ1</accession>
<evidence type="ECO:0000313" key="2">
    <source>
        <dbReference type="Proteomes" id="UP000051790"/>
    </source>
</evidence>
<dbReference type="PATRIC" id="fig|1423769.4.peg.1681"/>
<dbReference type="EMBL" id="AZEU01000184">
    <property type="protein sequence ID" value="KRL43727.1"/>
    <property type="molecule type" value="Genomic_DNA"/>
</dbReference>
<comment type="caution">
    <text evidence="1">The sequence shown here is derived from an EMBL/GenBank/DDBJ whole genome shotgun (WGS) entry which is preliminary data.</text>
</comment>
<evidence type="ECO:0000313" key="1">
    <source>
        <dbReference type="EMBL" id="KRL43727.1"/>
    </source>
</evidence>
<dbReference type="Proteomes" id="UP000051790">
    <property type="component" value="Unassembled WGS sequence"/>
</dbReference>
<dbReference type="AlphaFoldDB" id="A0A0R1QFZ1"/>
<keyword evidence="2" id="KW-1185">Reference proteome</keyword>